<name>A0A8X6KG79_TRICU</name>
<accession>A0A8X6KG79</accession>
<dbReference type="Proteomes" id="UP000887116">
    <property type="component" value="Unassembled WGS sequence"/>
</dbReference>
<sequence length="80" mass="8750">MLSGVPFSGKKTRDGETLLEGNNGLQKRNPLHGPFNGGNSKRDSIGPTRFKVIRARTIVFYAPCPLRLSTDILIESLAHS</sequence>
<evidence type="ECO:0000313" key="2">
    <source>
        <dbReference type="EMBL" id="GFQ72831.1"/>
    </source>
</evidence>
<protein>
    <submittedName>
        <fullName evidence="2">Uncharacterized protein</fullName>
    </submittedName>
</protein>
<evidence type="ECO:0000313" key="3">
    <source>
        <dbReference type="Proteomes" id="UP000887116"/>
    </source>
</evidence>
<dbReference type="EMBL" id="BMAO01031157">
    <property type="protein sequence ID" value="GFQ72831.1"/>
    <property type="molecule type" value="Genomic_DNA"/>
</dbReference>
<feature type="region of interest" description="Disordered" evidence="1">
    <location>
        <begin position="1"/>
        <end position="43"/>
    </location>
</feature>
<proteinExistence type="predicted"/>
<gene>
    <name evidence="2" type="ORF">TNCT_593871</name>
</gene>
<keyword evidence="3" id="KW-1185">Reference proteome</keyword>
<comment type="caution">
    <text evidence="2">The sequence shown here is derived from an EMBL/GenBank/DDBJ whole genome shotgun (WGS) entry which is preliminary data.</text>
</comment>
<evidence type="ECO:0000256" key="1">
    <source>
        <dbReference type="SAM" id="MobiDB-lite"/>
    </source>
</evidence>
<dbReference type="AlphaFoldDB" id="A0A8X6KG79"/>
<organism evidence="2 3">
    <name type="scientific">Trichonephila clavata</name>
    <name type="common">Joro spider</name>
    <name type="synonym">Nephila clavata</name>
    <dbReference type="NCBI Taxonomy" id="2740835"/>
    <lineage>
        <taxon>Eukaryota</taxon>
        <taxon>Metazoa</taxon>
        <taxon>Ecdysozoa</taxon>
        <taxon>Arthropoda</taxon>
        <taxon>Chelicerata</taxon>
        <taxon>Arachnida</taxon>
        <taxon>Araneae</taxon>
        <taxon>Araneomorphae</taxon>
        <taxon>Entelegynae</taxon>
        <taxon>Araneoidea</taxon>
        <taxon>Nephilidae</taxon>
        <taxon>Trichonephila</taxon>
    </lineage>
</organism>
<reference evidence="2" key="1">
    <citation type="submission" date="2020-07" db="EMBL/GenBank/DDBJ databases">
        <title>Multicomponent nature underlies the extraordinary mechanical properties of spider dragline silk.</title>
        <authorList>
            <person name="Kono N."/>
            <person name="Nakamura H."/>
            <person name="Mori M."/>
            <person name="Yoshida Y."/>
            <person name="Ohtoshi R."/>
            <person name="Malay A.D."/>
            <person name="Moran D.A.P."/>
            <person name="Tomita M."/>
            <person name="Numata K."/>
            <person name="Arakawa K."/>
        </authorList>
    </citation>
    <scope>NUCLEOTIDE SEQUENCE</scope>
</reference>